<accession>A0A0F8XAC6</accession>
<dbReference type="EMBL" id="LAZR01064243">
    <property type="protein sequence ID" value="KKK57910.1"/>
    <property type="molecule type" value="Genomic_DNA"/>
</dbReference>
<name>A0A0F8XAC6_9ZZZZ</name>
<feature type="non-terminal residue" evidence="1">
    <location>
        <position position="1"/>
    </location>
</feature>
<sequence>SSTSKMVELSATDGFTFPDNAVPSMYDLKDIYIDASVSGEGVWVGYGIV</sequence>
<gene>
    <name evidence="1" type="ORF">LCGC14_3049760</name>
</gene>
<reference evidence="1" key="1">
    <citation type="journal article" date="2015" name="Nature">
        <title>Complex archaea that bridge the gap between prokaryotes and eukaryotes.</title>
        <authorList>
            <person name="Spang A."/>
            <person name="Saw J.H."/>
            <person name="Jorgensen S.L."/>
            <person name="Zaremba-Niedzwiedzka K."/>
            <person name="Martijn J."/>
            <person name="Lind A.E."/>
            <person name="van Eijk R."/>
            <person name="Schleper C."/>
            <person name="Guy L."/>
            <person name="Ettema T.J."/>
        </authorList>
    </citation>
    <scope>NUCLEOTIDE SEQUENCE</scope>
</reference>
<protein>
    <submittedName>
        <fullName evidence="1">Uncharacterized protein</fullName>
    </submittedName>
</protein>
<evidence type="ECO:0000313" key="1">
    <source>
        <dbReference type="EMBL" id="KKK57910.1"/>
    </source>
</evidence>
<comment type="caution">
    <text evidence="1">The sequence shown here is derived from an EMBL/GenBank/DDBJ whole genome shotgun (WGS) entry which is preliminary data.</text>
</comment>
<proteinExistence type="predicted"/>
<organism evidence="1">
    <name type="scientific">marine sediment metagenome</name>
    <dbReference type="NCBI Taxonomy" id="412755"/>
    <lineage>
        <taxon>unclassified sequences</taxon>
        <taxon>metagenomes</taxon>
        <taxon>ecological metagenomes</taxon>
    </lineage>
</organism>
<dbReference type="AlphaFoldDB" id="A0A0F8XAC6"/>